<comment type="caution">
    <text evidence="5">The sequence shown here is derived from an EMBL/GenBank/DDBJ whole genome shotgun (WGS) entry which is preliminary data.</text>
</comment>
<keyword evidence="1" id="KW-0677">Repeat</keyword>
<dbReference type="GO" id="GO:0004842">
    <property type="term" value="F:ubiquitin-protein transferase activity"/>
    <property type="evidence" value="ECO:0007669"/>
    <property type="project" value="TreeGrafter"/>
</dbReference>
<evidence type="ECO:0000256" key="4">
    <source>
        <dbReference type="SAM" id="Coils"/>
    </source>
</evidence>
<dbReference type="PROSITE" id="PS50297">
    <property type="entry name" value="ANK_REP_REGION"/>
    <property type="match status" value="2"/>
</dbReference>
<dbReference type="AlphaFoldDB" id="A0A8J4WFD1"/>
<dbReference type="Gene3D" id="1.25.40.20">
    <property type="entry name" value="Ankyrin repeat-containing domain"/>
    <property type="match status" value="1"/>
</dbReference>
<feature type="repeat" description="ANK" evidence="3">
    <location>
        <begin position="236"/>
        <end position="268"/>
    </location>
</feature>
<keyword evidence="4" id="KW-0175">Coiled coil</keyword>
<evidence type="ECO:0000313" key="6">
    <source>
        <dbReference type="Proteomes" id="UP000748531"/>
    </source>
</evidence>
<dbReference type="GO" id="GO:0031436">
    <property type="term" value="C:BRCA1-BARD1 complex"/>
    <property type="evidence" value="ECO:0007669"/>
    <property type="project" value="TreeGrafter"/>
</dbReference>
<dbReference type="CDD" id="cd23767">
    <property type="entry name" value="IQCD"/>
    <property type="match status" value="1"/>
</dbReference>
<dbReference type="Pfam" id="PF12796">
    <property type="entry name" value="Ank_2"/>
    <property type="match status" value="1"/>
</dbReference>
<evidence type="ECO:0000256" key="1">
    <source>
        <dbReference type="ARBA" id="ARBA00022737"/>
    </source>
</evidence>
<dbReference type="Proteomes" id="UP000748531">
    <property type="component" value="Unassembled WGS sequence"/>
</dbReference>
<feature type="coiled-coil region" evidence="4">
    <location>
        <begin position="92"/>
        <end position="138"/>
    </location>
</feature>
<dbReference type="GO" id="GO:0070531">
    <property type="term" value="C:BRCA1-A complex"/>
    <property type="evidence" value="ECO:0007669"/>
    <property type="project" value="TreeGrafter"/>
</dbReference>
<evidence type="ECO:0000256" key="3">
    <source>
        <dbReference type="PROSITE-ProRule" id="PRU00023"/>
    </source>
</evidence>
<dbReference type="InterPro" id="IPR000048">
    <property type="entry name" value="IQ_motif_EF-hand-BS"/>
</dbReference>
<name>A0A8J4WFD1_9TREM</name>
<dbReference type="PANTHER" id="PTHR24171">
    <property type="entry name" value="ANKYRIN REPEAT DOMAIN-CONTAINING PROTEIN 39-RELATED"/>
    <property type="match status" value="1"/>
</dbReference>
<keyword evidence="6" id="KW-1185">Reference proteome</keyword>
<evidence type="ECO:0000313" key="5">
    <source>
        <dbReference type="EMBL" id="KAF5398316.1"/>
    </source>
</evidence>
<feature type="repeat" description="ANK" evidence="3">
    <location>
        <begin position="203"/>
        <end position="235"/>
    </location>
</feature>
<gene>
    <name evidence="5" type="ORF">PHET_08478</name>
</gene>
<dbReference type="SUPFAM" id="SSF48403">
    <property type="entry name" value="Ankyrin repeat"/>
    <property type="match status" value="1"/>
</dbReference>
<dbReference type="InterPro" id="IPR036770">
    <property type="entry name" value="Ankyrin_rpt-contain_sf"/>
</dbReference>
<dbReference type="OrthoDB" id="426293at2759"/>
<sequence length="350" mass="40639">MTFRYNQEKLRRETIRLVQRFLAWGKNLSEAVSFYFRPSHIEPTEIIWSTKVKSDEIKPSHQDSSMGDGNVDESRDPTYYKSAIIIQKYFRRYLARKQLEEQKNKKRAYEAQIEELSKQAYLKMVEKYRREQEKKRQKEHIRTVNYRKKCMLDYAFEGSVTEMKMLLQQVMDENLQGGLGDDDIERAIKVRHIQELIECADANGNSALSEACIGGCIQAVQFLIDQGANVNAKGQYGRTPLYRAVFGRHVEVVQVLLQHGADPRIYADDGQRPIDIASEGALYELLSSWDTTETDRLLRQINSHRKKLEDLQSRGAHALRNNLKARVEQRKKVCKVAQNKLIPEINAIDN</sequence>
<reference evidence="5" key="1">
    <citation type="submission" date="2019-05" db="EMBL/GenBank/DDBJ databases">
        <title>Annotation for the trematode Paragonimus heterotremus.</title>
        <authorList>
            <person name="Choi Y.-J."/>
        </authorList>
    </citation>
    <scope>NUCLEOTIDE SEQUENCE</scope>
    <source>
        <strain evidence="5">LC</strain>
    </source>
</reference>
<evidence type="ECO:0000256" key="2">
    <source>
        <dbReference type="ARBA" id="ARBA00023043"/>
    </source>
</evidence>
<dbReference type="PROSITE" id="PS50096">
    <property type="entry name" value="IQ"/>
    <property type="match status" value="1"/>
</dbReference>
<accession>A0A8J4WFD1</accession>
<dbReference type="SMART" id="SM00248">
    <property type="entry name" value="ANK"/>
    <property type="match status" value="2"/>
</dbReference>
<organism evidence="5 6">
    <name type="scientific">Paragonimus heterotremus</name>
    <dbReference type="NCBI Taxonomy" id="100268"/>
    <lineage>
        <taxon>Eukaryota</taxon>
        <taxon>Metazoa</taxon>
        <taxon>Spiralia</taxon>
        <taxon>Lophotrochozoa</taxon>
        <taxon>Platyhelminthes</taxon>
        <taxon>Trematoda</taxon>
        <taxon>Digenea</taxon>
        <taxon>Plagiorchiida</taxon>
        <taxon>Troglotremata</taxon>
        <taxon>Troglotrematidae</taxon>
        <taxon>Paragonimus</taxon>
    </lineage>
</organism>
<dbReference type="GO" id="GO:0085020">
    <property type="term" value="P:protein K6-linked ubiquitination"/>
    <property type="evidence" value="ECO:0007669"/>
    <property type="project" value="TreeGrafter"/>
</dbReference>
<dbReference type="Pfam" id="PF00612">
    <property type="entry name" value="IQ"/>
    <property type="match status" value="1"/>
</dbReference>
<dbReference type="PANTHER" id="PTHR24171:SF8">
    <property type="entry name" value="BRCA1-ASSOCIATED RING DOMAIN PROTEIN 1"/>
    <property type="match status" value="1"/>
</dbReference>
<dbReference type="InterPro" id="IPR002110">
    <property type="entry name" value="Ankyrin_rpt"/>
</dbReference>
<keyword evidence="2 3" id="KW-0040">ANK repeat</keyword>
<protein>
    <submittedName>
        <fullName evidence="5">Uncharacterized protein</fullName>
    </submittedName>
</protein>
<proteinExistence type="predicted"/>
<dbReference type="PROSITE" id="PS50088">
    <property type="entry name" value="ANK_REPEAT"/>
    <property type="match status" value="2"/>
</dbReference>
<dbReference type="EMBL" id="LUCH01005136">
    <property type="protein sequence ID" value="KAF5398316.1"/>
    <property type="molecule type" value="Genomic_DNA"/>
</dbReference>